<keyword evidence="15" id="KW-0460">Magnesium</keyword>
<feature type="binding site" evidence="20">
    <location>
        <position position="113"/>
    </location>
    <ligand>
        <name>ATP</name>
        <dbReference type="ChEBI" id="CHEBI:30616"/>
    </ligand>
</feature>
<reference evidence="24" key="1">
    <citation type="submission" date="2018-11" db="EMBL/GenBank/DDBJ databases">
        <authorList>
            <consortium name="Pathogen Informatics"/>
        </authorList>
    </citation>
    <scope>NUCLEOTIDE SEQUENCE</scope>
</reference>
<dbReference type="GO" id="GO:0042254">
    <property type="term" value="P:ribosome biogenesis"/>
    <property type="evidence" value="ECO:0007669"/>
    <property type="project" value="UniProtKB-KW"/>
</dbReference>
<dbReference type="EMBL" id="CAAALY010251885">
    <property type="protein sequence ID" value="VEL36298.1"/>
    <property type="molecule type" value="Genomic_DNA"/>
</dbReference>
<feature type="active site" description="Proton acceptor" evidence="19">
    <location>
        <position position="236"/>
    </location>
</feature>
<evidence type="ECO:0000259" key="23">
    <source>
        <dbReference type="SMART" id="SM00090"/>
    </source>
</evidence>
<dbReference type="OrthoDB" id="205248at2759"/>
<keyword evidence="14 20" id="KW-0067">ATP-binding</keyword>
<dbReference type="GO" id="GO:0046872">
    <property type="term" value="F:metal ion binding"/>
    <property type="evidence" value="ECO:0007669"/>
    <property type="project" value="UniProtKB-KW"/>
</dbReference>
<evidence type="ECO:0000313" key="24">
    <source>
        <dbReference type="EMBL" id="VEL36298.1"/>
    </source>
</evidence>
<evidence type="ECO:0000256" key="19">
    <source>
        <dbReference type="PIRSR" id="PIRSR038147-1"/>
    </source>
</evidence>
<evidence type="ECO:0000256" key="21">
    <source>
        <dbReference type="PIRSR" id="PIRSR038147-3"/>
    </source>
</evidence>
<feature type="compositionally biased region" description="Polar residues" evidence="22">
    <location>
        <begin position="392"/>
        <end position="406"/>
    </location>
</feature>
<organism evidence="24 25">
    <name type="scientific">Protopolystoma xenopodis</name>
    <dbReference type="NCBI Taxonomy" id="117903"/>
    <lineage>
        <taxon>Eukaryota</taxon>
        <taxon>Metazoa</taxon>
        <taxon>Spiralia</taxon>
        <taxon>Lophotrochozoa</taxon>
        <taxon>Platyhelminthes</taxon>
        <taxon>Monogenea</taxon>
        <taxon>Polyopisthocotylea</taxon>
        <taxon>Polystomatidea</taxon>
        <taxon>Polystomatidae</taxon>
        <taxon>Protopolystoma</taxon>
    </lineage>
</organism>
<keyword evidence="9" id="KW-0808">Transferase</keyword>
<keyword evidence="25" id="KW-1185">Reference proteome</keyword>
<dbReference type="EC" id="2.7.11.1" evidence="4"/>
<evidence type="ECO:0000256" key="15">
    <source>
        <dbReference type="ARBA" id="ARBA00022842"/>
    </source>
</evidence>
<evidence type="ECO:0000256" key="1">
    <source>
        <dbReference type="ARBA" id="ARBA00001946"/>
    </source>
</evidence>
<feature type="binding site" evidence="21">
    <location>
        <position position="253"/>
    </location>
    <ligand>
        <name>Mg(2+)</name>
        <dbReference type="ChEBI" id="CHEBI:18420"/>
    </ligand>
</feature>
<dbReference type="GO" id="GO:0016787">
    <property type="term" value="F:hydrolase activity"/>
    <property type="evidence" value="ECO:0007669"/>
    <property type="project" value="UniProtKB-KW"/>
</dbReference>
<feature type="compositionally biased region" description="Polar residues" evidence="22">
    <location>
        <begin position="415"/>
        <end position="427"/>
    </location>
</feature>
<accession>A0A448XGJ3</accession>
<evidence type="ECO:0000256" key="3">
    <source>
        <dbReference type="ARBA" id="ARBA00009196"/>
    </source>
</evidence>
<gene>
    <name evidence="24" type="ORF">PXEA_LOCUS29738</name>
</gene>
<dbReference type="InterPro" id="IPR017407">
    <property type="entry name" value="Ser/Thr_kinase_Rio1"/>
</dbReference>
<evidence type="ECO:0000256" key="10">
    <source>
        <dbReference type="ARBA" id="ARBA00022723"/>
    </source>
</evidence>
<feature type="active site" description="4-aspartylphosphate intermediate" evidence="19">
    <location>
        <position position="253"/>
    </location>
</feature>
<keyword evidence="13" id="KW-0378">Hydrolase</keyword>
<feature type="domain" description="RIO kinase" evidence="23">
    <location>
        <begin position="56"/>
        <end position="299"/>
    </location>
</feature>
<dbReference type="FunFam" id="3.30.200.20:FF:000148">
    <property type="entry name" value="Serine/threonine-protein kinase RIO1"/>
    <property type="match status" value="1"/>
</dbReference>
<sequence>MSRSPSPDSEFSLDYVNDYDDIDFDTDGLERSSQICYQKFMCKVDFNPKLPDKLRDRSDRATTDHVLDKRSCAILFKMMSQECFSEISGCLSTGKEANVYHASNKNGIDFAIKVYMTSILPFKSRDKYVSGDFRMRHGYSKSSSWRLVSKWAEKEYRNLIRISQAGSIPAPIPIKLKGVVLQMSFIGKNGLPAPKLKDANNIEFEDELPPNWNHLYQQVVRDVRTLYQKCRLVHCDLSEYNILYMDNKAWIIDVSQAVEHESSQALEFLRNDCFNVNAFFRRQGVPTLTLREFFEWVVDPSLPPPDTPESALALINILEKTEVRGLNATIEQEDMAFRHVNIPRCMADVKHFVRDFLHIQSGLISPDELYYTAVTGLDPALKGPRVYISESCKQNSSTSNMNTDPTILSDRQESESVSDTNSSQGSPSRKFISSRRPRNESPNSRRLRKKVIKEAQSEKRKNKIPKYIKLKKKGFRTK</sequence>
<feature type="region of interest" description="Disordered" evidence="22">
    <location>
        <begin position="392"/>
        <end position="478"/>
    </location>
</feature>
<dbReference type="GO" id="GO:0005737">
    <property type="term" value="C:cytoplasm"/>
    <property type="evidence" value="ECO:0007669"/>
    <property type="project" value="UniProtKB-SubCell"/>
</dbReference>
<evidence type="ECO:0000256" key="12">
    <source>
        <dbReference type="ARBA" id="ARBA00022777"/>
    </source>
</evidence>
<evidence type="ECO:0000256" key="13">
    <source>
        <dbReference type="ARBA" id="ARBA00022801"/>
    </source>
</evidence>
<dbReference type="GO" id="GO:0005524">
    <property type="term" value="F:ATP binding"/>
    <property type="evidence" value="ECO:0007669"/>
    <property type="project" value="UniProtKB-KW"/>
</dbReference>
<keyword evidence="11 20" id="KW-0547">Nucleotide-binding</keyword>
<comment type="cofactor">
    <cofactor evidence="1 21">
        <name>Mg(2+)</name>
        <dbReference type="ChEBI" id="CHEBI:18420"/>
    </cofactor>
</comment>
<dbReference type="PIRSF" id="PIRSF038147">
    <property type="entry name" value="Ser/Thr_PK_RIO1"/>
    <property type="match status" value="1"/>
</dbReference>
<dbReference type="PANTHER" id="PTHR45723">
    <property type="entry name" value="SERINE/THREONINE-PROTEIN KINASE RIO1"/>
    <property type="match status" value="1"/>
</dbReference>
<dbReference type="InterPro" id="IPR051272">
    <property type="entry name" value="RIO-type_Ser/Thr_kinase"/>
</dbReference>
<evidence type="ECO:0000313" key="25">
    <source>
        <dbReference type="Proteomes" id="UP000784294"/>
    </source>
</evidence>
<feature type="binding site" evidence="20">
    <location>
        <position position="186"/>
    </location>
    <ligand>
        <name>ATP</name>
        <dbReference type="ChEBI" id="CHEBI:30616"/>
    </ligand>
</feature>
<dbReference type="CDD" id="cd05147">
    <property type="entry name" value="RIO1_euk"/>
    <property type="match status" value="1"/>
</dbReference>
<name>A0A448XGJ3_9PLAT</name>
<keyword evidence="8" id="KW-0723">Serine/threonine-protein kinase</keyword>
<comment type="subcellular location">
    <subcellularLocation>
        <location evidence="2">Cytoplasm</location>
    </subcellularLocation>
</comment>
<feature type="binding site" evidence="20">
    <location>
        <position position="184"/>
    </location>
    <ligand>
        <name>ATP</name>
        <dbReference type="ChEBI" id="CHEBI:30616"/>
    </ligand>
</feature>
<evidence type="ECO:0000256" key="22">
    <source>
        <dbReference type="SAM" id="MobiDB-lite"/>
    </source>
</evidence>
<evidence type="ECO:0000256" key="4">
    <source>
        <dbReference type="ARBA" id="ARBA00012513"/>
    </source>
</evidence>
<protein>
    <recommendedName>
        <fullName evidence="5">Serine/threonine-protein kinase RIO1</fullName>
        <ecNumber evidence="4">2.7.11.1</ecNumber>
    </recommendedName>
    <alternativeName>
        <fullName evidence="18">Serine/threonine-protein kinase rio1</fullName>
    </alternativeName>
</protein>
<comment type="catalytic activity">
    <reaction evidence="16">
        <text>L-threonyl-[protein] + ATP = O-phospho-L-threonyl-[protein] + ADP + H(+)</text>
        <dbReference type="Rhea" id="RHEA:46608"/>
        <dbReference type="Rhea" id="RHEA-COMP:11060"/>
        <dbReference type="Rhea" id="RHEA-COMP:11605"/>
        <dbReference type="ChEBI" id="CHEBI:15378"/>
        <dbReference type="ChEBI" id="CHEBI:30013"/>
        <dbReference type="ChEBI" id="CHEBI:30616"/>
        <dbReference type="ChEBI" id="CHEBI:61977"/>
        <dbReference type="ChEBI" id="CHEBI:456216"/>
        <dbReference type="EC" id="2.7.11.1"/>
    </reaction>
</comment>
<comment type="similarity">
    <text evidence="3">Belongs to the protein kinase superfamily. RIO-type Ser/Thr kinase family.</text>
</comment>
<evidence type="ECO:0000256" key="20">
    <source>
        <dbReference type="PIRSR" id="PIRSR038147-2"/>
    </source>
</evidence>
<dbReference type="SUPFAM" id="SSF56112">
    <property type="entry name" value="Protein kinase-like (PK-like)"/>
    <property type="match status" value="1"/>
</dbReference>
<evidence type="ECO:0000256" key="6">
    <source>
        <dbReference type="ARBA" id="ARBA00022490"/>
    </source>
</evidence>
<evidence type="ECO:0000256" key="14">
    <source>
        <dbReference type="ARBA" id="ARBA00022840"/>
    </source>
</evidence>
<keyword evidence="12" id="KW-0418">Kinase</keyword>
<keyword evidence="10" id="KW-0479">Metal-binding</keyword>
<feature type="binding site" evidence="21">
    <location>
        <position position="241"/>
    </location>
    <ligand>
        <name>Mg(2+)</name>
        <dbReference type="ChEBI" id="CHEBI:18420"/>
    </ligand>
</feature>
<evidence type="ECO:0000256" key="9">
    <source>
        <dbReference type="ARBA" id="ARBA00022679"/>
    </source>
</evidence>
<dbReference type="Gene3D" id="3.30.200.20">
    <property type="entry name" value="Phosphorylase Kinase, domain 1"/>
    <property type="match status" value="1"/>
</dbReference>
<dbReference type="PROSITE" id="PS00109">
    <property type="entry name" value="PROTEIN_KINASE_TYR"/>
    <property type="match status" value="1"/>
</dbReference>
<evidence type="ECO:0000256" key="16">
    <source>
        <dbReference type="ARBA" id="ARBA00047899"/>
    </source>
</evidence>
<keyword evidence="6" id="KW-0963">Cytoplasm</keyword>
<dbReference type="SMART" id="SM00090">
    <property type="entry name" value="RIO"/>
    <property type="match status" value="1"/>
</dbReference>
<dbReference type="Gene3D" id="1.10.510.10">
    <property type="entry name" value="Transferase(Phosphotransferase) domain 1"/>
    <property type="match status" value="1"/>
</dbReference>
<evidence type="ECO:0000256" key="5">
    <source>
        <dbReference type="ARBA" id="ARBA00016038"/>
    </source>
</evidence>
<evidence type="ECO:0000256" key="11">
    <source>
        <dbReference type="ARBA" id="ARBA00022741"/>
    </source>
</evidence>
<dbReference type="InterPro" id="IPR000687">
    <property type="entry name" value="RIO_kinase"/>
</dbReference>
<evidence type="ECO:0000256" key="18">
    <source>
        <dbReference type="ARBA" id="ARBA00068838"/>
    </source>
</evidence>
<evidence type="ECO:0000256" key="2">
    <source>
        <dbReference type="ARBA" id="ARBA00004496"/>
    </source>
</evidence>
<evidence type="ECO:0000256" key="17">
    <source>
        <dbReference type="ARBA" id="ARBA00048679"/>
    </source>
</evidence>
<comment type="catalytic activity">
    <reaction evidence="17">
        <text>L-seryl-[protein] + ATP = O-phospho-L-seryl-[protein] + ADP + H(+)</text>
        <dbReference type="Rhea" id="RHEA:17989"/>
        <dbReference type="Rhea" id="RHEA-COMP:9863"/>
        <dbReference type="Rhea" id="RHEA-COMP:11604"/>
        <dbReference type="ChEBI" id="CHEBI:15378"/>
        <dbReference type="ChEBI" id="CHEBI:29999"/>
        <dbReference type="ChEBI" id="CHEBI:30616"/>
        <dbReference type="ChEBI" id="CHEBI:83421"/>
        <dbReference type="ChEBI" id="CHEBI:456216"/>
        <dbReference type="EC" id="2.7.11.1"/>
    </reaction>
</comment>
<evidence type="ECO:0000256" key="8">
    <source>
        <dbReference type="ARBA" id="ARBA00022527"/>
    </source>
</evidence>
<dbReference type="GO" id="GO:0004674">
    <property type="term" value="F:protein serine/threonine kinase activity"/>
    <property type="evidence" value="ECO:0007669"/>
    <property type="project" value="UniProtKB-KW"/>
</dbReference>
<comment type="caution">
    <text evidence="24">The sequence shown here is derived from an EMBL/GenBank/DDBJ whole genome shotgun (WGS) entry which is preliminary data.</text>
</comment>
<dbReference type="Proteomes" id="UP000784294">
    <property type="component" value="Unassembled WGS sequence"/>
</dbReference>
<dbReference type="InterPro" id="IPR008266">
    <property type="entry name" value="Tyr_kinase_AS"/>
</dbReference>
<proteinExistence type="inferred from homology"/>
<feature type="compositionally biased region" description="Basic residues" evidence="22">
    <location>
        <begin position="460"/>
        <end position="478"/>
    </location>
</feature>
<dbReference type="Pfam" id="PF01163">
    <property type="entry name" value="RIO1"/>
    <property type="match status" value="1"/>
</dbReference>
<keyword evidence="7" id="KW-0690">Ribosome biogenesis</keyword>
<dbReference type="AlphaFoldDB" id="A0A448XGJ3"/>
<evidence type="ECO:0000256" key="7">
    <source>
        <dbReference type="ARBA" id="ARBA00022517"/>
    </source>
</evidence>
<dbReference type="InterPro" id="IPR018934">
    <property type="entry name" value="RIO_dom"/>
</dbReference>
<dbReference type="InterPro" id="IPR011009">
    <property type="entry name" value="Kinase-like_dom_sf"/>
</dbReference>